<comment type="caution">
    <text evidence="1">The sequence shown here is derived from an EMBL/GenBank/DDBJ whole genome shotgun (WGS) entry which is preliminary data.</text>
</comment>
<dbReference type="Gene3D" id="1.20.930.20">
    <property type="entry name" value="Adaptor protein Cbl, N-terminal domain"/>
    <property type="match status" value="1"/>
</dbReference>
<name>A0A9P5Y0T6_9AGAR</name>
<reference evidence="1" key="1">
    <citation type="submission" date="2020-11" db="EMBL/GenBank/DDBJ databases">
        <authorList>
            <consortium name="DOE Joint Genome Institute"/>
            <person name="Ahrendt S."/>
            <person name="Riley R."/>
            <person name="Andreopoulos W."/>
            <person name="Labutti K."/>
            <person name="Pangilinan J."/>
            <person name="Ruiz-Duenas F.J."/>
            <person name="Barrasa J.M."/>
            <person name="Sanchez-Garcia M."/>
            <person name="Camarero S."/>
            <person name="Miyauchi S."/>
            <person name="Serrano A."/>
            <person name="Linde D."/>
            <person name="Babiker R."/>
            <person name="Drula E."/>
            <person name="Ayuso-Fernandez I."/>
            <person name="Pacheco R."/>
            <person name="Padilla G."/>
            <person name="Ferreira P."/>
            <person name="Barriuso J."/>
            <person name="Kellner H."/>
            <person name="Castanera R."/>
            <person name="Alfaro M."/>
            <person name="Ramirez L."/>
            <person name="Pisabarro A.G."/>
            <person name="Kuo A."/>
            <person name="Tritt A."/>
            <person name="Lipzen A."/>
            <person name="He G."/>
            <person name="Yan M."/>
            <person name="Ng V."/>
            <person name="Cullen D."/>
            <person name="Martin F."/>
            <person name="Rosso M.-N."/>
            <person name="Henrissat B."/>
            <person name="Hibbett D."/>
            <person name="Martinez A.T."/>
            <person name="Grigoriev I.V."/>
        </authorList>
    </citation>
    <scope>NUCLEOTIDE SEQUENCE</scope>
    <source>
        <strain evidence="1">CBS 247.69</strain>
    </source>
</reference>
<dbReference type="EMBL" id="MU150302">
    <property type="protein sequence ID" value="KAF9460229.1"/>
    <property type="molecule type" value="Genomic_DNA"/>
</dbReference>
<accession>A0A9P5Y0T6</accession>
<organism evidence="1 2">
    <name type="scientific">Collybia nuda</name>
    <dbReference type="NCBI Taxonomy" id="64659"/>
    <lineage>
        <taxon>Eukaryota</taxon>
        <taxon>Fungi</taxon>
        <taxon>Dikarya</taxon>
        <taxon>Basidiomycota</taxon>
        <taxon>Agaricomycotina</taxon>
        <taxon>Agaricomycetes</taxon>
        <taxon>Agaricomycetidae</taxon>
        <taxon>Agaricales</taxon>
        <taxon>Tricholomatineae</taxon>
        <taxon>Clitocybaceae</taxon>
        <taxon>Collybia</taxon>
    </lineage>
</organism>
<evidence type="ECO:0000313" key="1">
    <source>
        <dbReference type="EMBL" id="KAF9460229.1"/>
    </source>
</evidence>
<proteinExistence type="predicted"/>
<evidence type="ECO:0000313" key="2">
    <source>
        <dbReference type="Proteomes" id="UP000807353"/>
    </source>
</evidence>
<protein>
    <submittedName>
        <fullName evidence="1">Uncharacterized protein</fullName>
    </submittedName>
</protein>
<dbReference type="Proteomes" id="UP000807353">
    <property type="component" value="Unassembled WGS sequence"/>
</dbReference>
<gene>
    <name evidence="1" type="ORF">BDZ94DRAFT_1378061</name>
</gene>
<sequence>QSVVRAISPLIDLANSVGRTALATGAEVLPYVPVPGLAGIAKVLLSIWDALLQVSANKQSCLRLTDRCATILSAIHDEVKRVGSDIAGDLQVPLQNLEDVFNNIYQFLQRQSDQPFFKRYVNKDDIRVEIENCNTDLQDCLDHFGVRVHL</sequence>
<dbReference type="InterPro" id="IPR036537">
    <property type="entry name" value="Adaptor_Cbl_N_dom_sf"/>
</dbReference>
<dbReference type="OrthoDB" id="1668230at2759"/>
<dbReference type="InterPro" id="IPR059179">
    <property type="entry name" value="MLKL-like_MCAfunc"/>
</dbReference>
<feature type="non-terminal residue" evidence="1">
    <location>
        <position position="1"/>
    </location>
</feature>
<keyword evidence="2" id="KW-1185">Reference proteome</keyword>
<dbReference type="CDD" id="cd21037">
    <property type="entry name" value="MLKL_NTD"/>
    <property type="match status" value="1"/>
</dbReference>
<dbReference type="AlphaFoldDB" id="A0A9P5Y0T6"/>
<dbReference type="GO" id="GO:0007166">
    <property type="term" value="P:cell surface receptor signaling pathway"/>
    <property type="evidence" value="ECO:0007669"/>
    <property type="project" value="InterPro"/>
</dbReference>